<evidence type="ECO:0000313" key="2">
    <source>
        <dbReference type="EMBL" id="PCH42471.1"/>
    </source>
</evidence>
<proteinExistence type="predicted"/>
<feature type="region of interest" description="Disordered" evidence="1">
    <location>
        <begin position="1"/>
        <end position="27"/>
    </location>
</feature>
<dbReference type="AlphaFoldDB" id="A0A2H3JKS7"/>
<gene>
    <name evidence="2" type="ORF">WOLCODRAFT_152504</name>
</gene>
<dbReference type="EMBL" id="KB468124">
    <property type="protein sequence ID" value="PCH42471.1"/>
    <property type="molecule type" value="Genomic_DNA"/>
</dbReference>
<evidence type="ECO:0000256" key="1">
    <source>
        <dbReference type="SAM" id="MobiDB-lite"/>
    </source>
</evidence>
<sequence length="159" mass="17288">MLCRRRPAACAPRDGRTLHAPAAPAADRHSHRFRPHCICYHRAPGQRTPLRTALLHILATSLTTDARDATTAARARGDDARPSTRACIDGVPWRHIRLVSQADGVTIAIRCVASSFSPRARSRCARGTFRTISASVASPQAFSLFSRLCGDSADVYETP</sequence>
<dbReference type="Proteomes" id="UP000218811">
    <property type="component" value="Unassembled WGS sequence"/>
</dbReference>
<accession>A0A2H3JKS7</accession>
<reference evidence="2 3" key="1">
    <citation type="journal article" date="2012" name="Science">
        <title>The Paleozoic origin of enzymatic lignin decomposition reconstructed from 31 fungal genomes.</title>
        <authorList>
            <person name="Floudas D."/>
            <person name="Binder M."/>
            <person name="Riley R."/>
            <person name="Barry K."/>
            <person name="Blanchette R.A."/>
            <person name="Henrissat B."/>
            <person name="Martinez A.T."/>
            <person name="Otillar R."/>
            <person name="Spatafora J.W."/>
            <person name="Yadav J.S."/>
            <person name="Aerts A."/>
            <person name="Benoit I."/>
            <person name="Boyd A."/>
            <person name="Carlson A."/>
            <person name="Copeland A."/>
            <person name="Coutinho P.M."/>
            <person name="de Vries R.P."/>
            <person name="Ferreira P."/>
            <person name="Findley K."/>
            <person name="Foster B."/>
            <person name="Gaskell J."/>
            <person name="Glotzer D."/>
            <person name="Gorecki P."/>
            <person name="Heitman J."/>
            <person name="Hesse C."/>
            <person name="Hori C."/>
            <person name="Igarashi K."/>
            <person name="Jurgens J.A."/>
            <person name="Kallen N."/>
            <person name="Kersten P."/>
            <person name="Kohler A."/>
            <person name="Kuees U."/>
            <person name="Kumar T.K.A."/>
            <person name="Kuo A."/>
            <person name="LaButti K."/>
            <person name="Larrondo L.F."/>
            <person name="Lindquist E."/>
            <person name="Ling A."/>
            <person name="Lombard V."/>
            <person name="Lucas S."/>
            <person name="Lundell T."/>
            <person name="Martin R."/>
            <person name="McLaughlin D.J."/>
            <person name="Morgenstern I."/>
            <person name="Morin E."/>
            <person name="Murat C."/>
            <person name="Nagy L.G."/>
            <person name="Nolan M."/>
            <person name="Ohm R.A."/>
            <person name="Patyshakuliyeva A."/>
            <person name="Rokas A."/>
            <person name="Ruiz-Duenas F.J."/>
            <person name="Sabat G."/>
            <person name="Salamov A."/>
            <person name="Samejima M."/>
            <person name="Schmutz J."/>
            <person name="Slot J.C."/>
            <person name="St John F."/>
            <person name="Stenlid J."/>
            <person name="Sun H."/>
            <person name="Sun S."/>
            <person name="Syed K."/>
            <person name="Tsang A."/>
            <person name="Wiebenga A."/>
            <person name="Young D."/>
            <person name="Pisabarro A."/>
            <person name="Eastwood D.C."/>
            <person name="Martin F."/>
            <person name="Cullen D."/>
            <person name="Grigoriev I.V."/>
            <person name="Hibbett D.S."/>
        </authorList>
    </citation>
    <scope>NUCLEOTIDE SEQUENCE [LARGE SCALE GENOMIC DNA]</scope>
    <source>
        <strain evidence="2 3">MD-104</strain>
    </source>
</reference>
<protein>
    <submittedName>
        <fullName evidence="2">Uncharacterized protein</fullName>
    </submittedName>
</protein>
<organism evidence="2 3">
    <name type="scientific">Wolfiporia cocos (strain MD-104)</name>
    <name type="common">Brown rot fungus</name>
    <dbReference type="NCBI Taxonomy" id="742152"/>
    <lineage>
        <taxon>Eukaryota</taxon>
        <taxon>Fungi</taxon>
        <taxon>Dikarya</taxon>
        <taxon>Basidiomycota</taxon>
        <taxon>Agaricomycotina</taxon>
        <taxon>Agaricomycetes</taxon>
        <taxon>Polyporales</taxon>
        <taxon>Phaeolaceae</taxon>
        <taxon>Wolfiporia</taxon>
    </lineage>
</organism>
<keyword evidence="3" id="KW-1185">Reference proteome</keyword>
<evidence type="ECO:0000313" key="3">
    <source>
        <dbReference type="Proteomes" id="UP000218811"/>
    </source>
</evidence>
<name>A0A2H3JKS7_WOLCO</name>